<dbReference type="InterPro" id="IPR036812">
    <property type="entry name" value="NAD(P)_OxRdtase_dom_sf"/>
</dbReference>
<dbReference type="FunFam" id="3.20.20.100:FF:000006">
    <property type="entry name" value="Aldo-keto reductase family 1 member A1"/>
    <property type="match status" value="1"/>
</dbReference>
<dbReference type="InterPro" id="IPR018170">
    <property type="entry name" value="Aldo/ket_reductase_CS"/>
</dbReference>
<name>A0A9Q0ML14_9DIPT</name>
<dbReference type="Gene3D" id="3.20.20.100">
    <property type="entry name" value="NADP-dependent oxidoreductase domain"/>
    <property type="match status" value="1"/>
</dbReference>
<evidence type="ECO:0000256" key="2">
    <source>
        <dbReference type="ARBA" id="ARBA00022857"/>
    </source>
</evidence>
<comment type="caution">
    <text evidence="8">The sequence shown here is derived from an EMBL/GenBank/DDBJ whole genome shotgun (WGS) entry which is preliminary data.</text>
</comment>
<gene>
    <name evidence="8" type="primary">AKR1B10_1</name>
    <name evidence="8" type="ORF">Bhyg_17688</name>
</gene>
<proteinExistence type="inferred from homology"/>
<feature type="site" description="Lowers pKa of active site Tyr" evidence="6">
    <location>
        <position position="89"/>
    </location>
</feature>
<dbReference type="EMBL" id="WJQU01001971">
    <property type="protein sequence ID" value="KAJ6633488.1"/>
    <property type="molecule type" value="Genomic_DNA"/>
</dbReference>
<feature type="binding site" evidence="5">
    <location>
        <position position="122"/>
    </location>
    <ligand>
        <name>substrate</name>
    </ligand>
</feature>
<evidence type="ECO:0000313" key="8">
    <source>
        <dbReference type="EMBL" id="KAJ6633488.1"/>
    </source>
</evidence>
<dbReference type="OrthoDB" id="416253at2759"/>
<evidence type="ECO:0000256" key="1">
    <source>
        <dbReference type="ARBA" id="ARBA00007905"/>
    </source>
</evidence>
<sequence>MSDQKMVNPKEVPSVTFNNGQTIPIVGLGTWQSPPDGSLYKAVSGAIDAGYRHIDCAYAYGNEEEVGKAINDAISAGKIKREDLFVVSKLWLTFFRRDRVKLCVNKILTKLNISYLDLCLVHWPMSFGESDTDNLPVGPDGKVVPGDIDYLEAWQGLEDCVNDGLVKSIGISNFNTKQIERLLGAAKIKPVTNQVESHPYLAQVQLKKFCEERGITLTAYSPLGNPGSQVNTGSDKDRLLKDSVVNRLAEKYNKSAAQILLKFQAQRGVIVIPKSVSIERIRSNIELFDFELAAEEITELEALNRNYRTCGFDEVGVPNLPNYPFKDPNEV</sequence>
<protein>
    <submittedName>
        <fullName evidence="8">Aldo-keto reductase family 1 member B10</fullName>
    </submittedName>
</protein>
<evidence type="ECO:0000259" key="7">
    <source>
        <dbReference type="Pfam" id="PF00248"/>
    </source>
</evidence>
<keyword evidence="3" id="KW-0560">Oxidoreductase</keyword>
<organism evidence="8 9">
    <name type="scientific">Pseudolycoriella hygida</name>
    <dbReference type="NCBI Taxonomy" id="35572"/>
    <lineage>
        <taxon>Eukaryota</taxon>
        <taxon>Metazoa</taxon>
        <taxon>Ecdysozoa</taxon>
        <taxon>Arthropoda</taxon>
        <taxon>Hexapoda</taxon>
        <taxon>Insecta</taxon>
        <taxon>Pterygota</taxon>
        <taxon>Neoptera</taxon>
        <taxon>Endopterygota</taxon>
        <taxon>Diptera</taxon>
        <taxon>Nematocera</taxon>
        <taxon>Sciaroidea</taxon>
        <taxon>Sciaridae</taxon>
        <taxon>Pseudolycoriella</taxon>
    </lineage>
</organism>
<evidence type="ECO:0000256" key="4">
    <source>
        <dbReference type="PIRSR" id="PIRSR000097-1"/>
    </source>
</evidence>
<dbReference type="PANTHER" id="PTHR11732">
    <property type="entry name" value="ALDO/KETO REDUCTASE"/>
    <property type="match status" value="1"/>
</dbReference>
<dbReference type="SUPFAM" id="SSF51430">
    <property type="entry name" value="NAD(P)-linked oxidoreductase"/>
    <property type="match status" value="1"/>
</dbReference>
<evidence type="ECO:0000256" key="5">
    <source>
        <dbReference type="PIRSR" id="PIRSR000097-2"/>
    </source>
</evidence>
<dbReference type="Proteomes" id="UP001151699">
    <property type="component" value="Unassembled WGS sequence"/>
</dbReference>
<accession>A0A9Q0ML14</accession>
<evidence type="ECO:0000256" key="6">
    <source>
        <dbReference type="PIRSR" id="PIRSR000097-3"/>
    </source>
</evidence>
<dbReference type="PROSITE" id="PS00063">
    <property type="entry name" value="ALDOKETO_REDUCTASE_3"/>
    <property type="match status" value="1"/>
</dbReference>
<feature type="domain" description="NADP-dependent oxidoreductase" evidence="7">
    <location>
        <begin position="27"/>
        <end position="304"/>
    </location>
</feature>
<evidence type="ECO:0000313" key="9">
    <source>
        <dbReference type="Proteomes" id="UP001151699"/>
    </source>
</evidence>
<reference evidence="8" key="1">
    <citation type="submission" date="2022-07" db="EMBL/GenBank/DDBJ databases">
        <authorList>
            <person name="Trinca V."/>
            <person name="Uliana J.V.C."/>
            <person name="Torres T.T."/>
            <person name="Ward R.J."/>
            <person name="Monesi N."/>
        </authorList>
    </citation>
    <scope>NUCLEOTIDE SEQUENCE</scope>
    <source>
        <strain evidence="8">HSMRA1968</strain>
        <tissue evidence="8">Whole embryos</tissue>
    </source>
</reference>
<dbReference type="GO" id="GO:0016491">
    <property type="term" value="F:oxidoreductase activity"/>
    <property type="evidence" value="ECO:0007669"/>
    <property type="project" value="UniProtKB-KW"/>
</dbReference>
<dbReference type="PRINTS" id="PR00069">
    <property type="entry name" value="ALDKETRDTASE"/>
</dbReference>
<feature type="active site" description="Proton donor" evidence="4">
    <location>
        <position position="60"/>
    </location>
</feature>
<comment type="similarity">
    <text evidence="1">Belongs to the aldo/keto reductase family.</text>
</comment>
<keyword evidence="2" id="KW-0521">NADP</keyword>
<dbReference type="PROSITE" id="PS00798">
    <property type="entry name" value="ALDOKETO_REDUCTASE_1"/>
    <property type="match status" value="1"/>
</dbReference>
<dbReference type="InterPro" id="IPR020471">
    <property type="entry name" value="AKR"/>
</dbReference>
<dbReference type="AlphaFoldDB" id="A0A9Q0ML14"/>
<dbReference type="PIRSF" id="PIRSF000097">
    <property type="entry name" value="AKR"/>
    <property type="match status" value="1"/>
</dbReference>
<keyword evidence="9" id="KW-1185">Reference proteome</keyword>
<dbReference type="Pfam" id="PF00248">
    <property type="entry name" value="Aldo_ket_red"/>
    <property type="match status" value="1"/>
</dbReference>
<evidence type="ECO:0000256" key="3">
    <source>
        <dbReference type="ARBA" id="ARBA00023002"/>
    </source>
</evidence>
<dbReference type="PROSITE" id="PS00062">
    <property type="entry name" value="ALDOKETO_REDUCTASE_2"/>
    <property type="match status" value="1"/>
</dbReference>
<dbReference type="InterPro" id="IPR023210">
    <property type="entry name" value="NADP_OxRdtase_dom"/>
</dbReference>